<accession>A0A0R3DJG7</accession>
<dbReference type="Gene3D" id="3.90.226.10">
    <property type="entry name" value="2-enoyl-CoA Hydratase, Chain A, domain 1"/>
    <property type="match status" value="1"/>
</dbReference>
<proteinExistence type="inferred from homology"/>
<evidence type="ECO:0000313" key="2">
    <source>
        <dbReference type="EMBL" id="KRQ09990.1"/>
    </source>
</evidence>
<dbReference type="Pfam" id="PF00378">
    <property type="entry name" value="ECH_1"/>
    <property type="match status" value="1"/>
</dbReference>
<dbReference type="SUPFAM" id="SSF52096">
    <property type="entry name" value="ClpP/crotonase"/>
    <property type="match status" value="1"/>
</dbReference>
<dbReference type="AlphaFoldDB" id="A0A0R3DJG7"/>
<dbReference type="RefSeq" id="WP_057749832.1">
    <property type="nucleotide sequence ID" value="NZ_LJYG01000086.1"/>
</dbReference>
<evidence type="ECO:0000256" key="1">
    <source>
        <dbReference type="ARBA" id="ARBA00005254"/>
    </source>
</evidence>
<gene>
    <name evidence="2" type="ORF">AOQ71_20175</name>
</gene>
<reference evidence="2 3" key="1">
    <citation type="submission" date="2015-09" db="EMBL/GenBank/DDBJ databases">
        <title>Draft Genome Sequence of Bradyrhizobium manausense Strain BR 3351T, a Novel Symbiotic Nitrogen-Fixing Alphaproteobacterium Isolated from Brazilian Amazon Rain Forest.</title>
        <authorList>
            <person name="De Araujo J.L."/>
            <person name="Zilli J.E."/>
        </authorList>
    </citation>
    <scope>NUCLEOTIDE SEQUENCE [LARGE SCALE GENOMIC DNA]</scope>
    <source>
        <strain evidence="2 3">BR3351</strain>
    </source>
</reference>
<comment type="caution">
    <text evidence="2">The sequence shown here is derived from an EMBL/GenBank/DDBJ whole genome shotgun (WGS) entry which is preliminary data.</text>
</comment>
<name>A0A0R3DJG7_9BRAD</name>
<dbReference type="EMBL" id="LJYG01000086">
    <property type="protein sequence ID" value="KRQ09990.1"/>
    <property type="molecule type" value="Genomic_DNA"/>
</dbReference>
<dbReference type="Proteomes" id="UP000051936">
    <property type="component" value="Unassembled WGS sequence"/>
</dbReference>
<protein>
    <submittedName>
        <fullName evidence="2">Enoyl-CoA hydratase</fullName>
    </submittedName>
</protein>
<keyword evidence="3" id="KW-1185">Reference proteome</keyword>
<evidence type="ECO:0000313" key="3">
    <source>
        <dbReference type="Proteomes" id="UP000051936"/>
    </source>
</evidence>
<organism evidence="2 3">
    <name type="scientific">Bradyrhizobium manausense</name>
    <dbReference type="NCBI Taxonomy" id="989370"/>
    <lineage>
        <taxon>Bacteria</taxon>
        <taxon>Pseudomonadati</taxon>
        <taxon>Pseudomonadota</taxon>
        <taxon>Alphaproteobacteria</taxon>
        <taxon>Hyphomicrobiales</taxon>
        <taxon>Nitrobacteraceae</taxon>
        <taxon>Bradyrhizobium</taxon>
    </lineage>
</organism>
<dbReference type="STRING" id="989370.AOQ71_20175"/>
<sequence>MNRYILIDRQDAVAVITLNRPEILNAWHAPMRSELVAALLDLQRDKTVRAIILTGAGDRAFCAGQDFNEAKTFDGDTGSKWIGEWERLYDVIRSLPKPLIAALNGVAAGSAFQVALLCDFRIGHAGVRMGQPEINSGIASVTGPWIMREILGLARTTDLTLTGRLMDATECHSIGIINKIVPAESVLDASLSLARELAEKPPLAMRLDKQWLREMTEVRFRECLDAAVRIHREAYASGETARMMEKFLAERAARKA</sequence>
<dbReference type="InterPro" id="IPR029045">
    <property type="entry name" value="ClpP/crotonase-like_dom_sf"/>
</dbReference>
<dbReference type="CDD" id="cd06558">
    <property type="entry name" value="crotonase-like"/>
    <property type="match status" value="1"/>
</dbReference>
<dbReference type="PANTHER" id="PTHR43802:SF1">
    <property type="entry name" value="IP11341P-RELATED"/>
    <property type="match status" value="1"/>
</dbReference>
<dbReference type="InterPro" id="IPR001753">
    <property type="entry name" value="Enoyl-CoA_hydra/iso"/>
</dbReference>
<dbReference type="OrthoDB" id="7271016at2"/>
<dbReference type="GO" id="GO:0003824">
    <property type="term" value="F:catalytic activity"/>
    <property type="evidence" value="ECO:0007669"/>
    <property type="project" value="UniProtKB-ARBA"/>
</dbReference>
<comment type="similarity">
    <text evidence="1">Belongs to the enoyl-CoA hydratase/isomerase family.</text>
</comment>
<dbReference type="PANTHER" id="PTHR43802">
    <property type="entry name" value="ENOYL-COA HYDRATASE"/>
    <property type="match status" value="1"/>
</dbReference>